<proteinExistence type="predicted"/>
<evidence type="ECO:0000313" key="4">
    <source>
        <dbReference type="Proteomes" id="UP000077671"/>
    </source>
</evidence>
<feature type="transmembrane region" description="Helical" evidence="2">
    <location>
        <begin position="78"/>
        <end position="96"/>
    </location>
</feature>
<feature type="transmembrane region" description="Helical" evidence="2">
    <location>
        <begin position="15"/>
        <end position="35"/>
    </location>
</feature>
<reference evidence="3" key="2">
    <citation type="journal article" date="2019" name="IMA Fungus">
        <title>Genome sequencing and comparison of five Tilletia species to identify candidate genes for the detection of regulated species infecting wheat.</title>
        <authorList>
            <person name="Nguyen H.D.T."/>
            <person name="Sultana T."/>
            <person name="Kesanakurti P."/>
            <person name="Hambleton S."/>
        </authorList>
    </citation>
    <scope>NUCLEOTIDE SEQUENCE</scope>
    <source>
        <strain evidence="3">DAOMC 238032</strain>
    </source>
</reference>
<organism evidence="3 4">
    <name type="scientific">Tilletia caries</name>
    <name type="common">wheat bunt fungus</name>
    <dbReference type="NCBI Taxonomy" id="13290"/>
    <lineage>
        <taxon>Eukaryota</taxon>
        <taxon>Fungi</taxon>
        <taxon>Dikarya</taxon>
        <taxon>Basidiomycota</taxon>
        <taxon>Ustilaginomycotina</taxon>
        <taxon>Exobasidiomycetes</taxon>
        <taxon>Tilletiales</taxon>
        <taxon>Tilletiaceae</taxon>
        <taxon>Tilletia</taxon>
    </lineage>
</organism>
<keyword evidence="2" id="KW-0812">Transmembrane</keyword>
<feature type="transmembrane region" description="Helical" evidence="2">
    <location>
        <begin position="476"/>
        <end position="496"/>
    </location>
</feature>
<feature type="transmembrane region" description="Helical" evidence="2">
    <location>
        <begin position="219"/>
        <end position="247"/>
    </location>
</feature>
<name>A0A177V9A3_9BASI</name>
<comment type="caution">
    <text evidence="3">The sequence shown here is derived from an EMBL/GenBank/DDBJ whole genome shotgun (WGS) entry which is preliminary data.</text>
</comment>
<protein>
    <submittedName>
        <fullName evidence="3">Uncharacterized protein</fullName>
    </submittedName>
</protein>
<dbReference type="Proteomes" id="UP000077671">
    <property type="component" value="Unassembled WGS sequence"/>
</dbReference>
<feature type="transmembrane region" description="Helical" evidence="2">
    <location>
        <begin position="184"/>
        <end position="207"/>
    </location>
</feature>
<dbReference type="EMBL" id="LWDD02000389">
    <property type="protein sequence ID" value="KAE8261267.1"/>
    <property type="molecule type" value="Genomic_DNA"/>
</dbReference>
<gene>
    <name evidence="3" type="ORF">A4X03_0g3403</name>
</gene>
<feature type="transmembrane region" description="Helical" evidence="2">
    <location>
        <begin position="116"/>
        <end position="135"/>
    </location>
</feature>
<sequence length="537" mass="59810">MISVRTEGGDQQPSFSNLATVPLIFLFASLAVPSLTRKAINARRALKRYDAQQPQPQPMESEPTQANAEDSVARRKRFVGYVANVLHGVVSIAASICILEMTTTPDGSTRSRNLCGISSGVFLSYFRPFTSFLLFRYRPYVLRRTPSGKANEKMPQMHVFIEASTSLRSMPGWVKTLLDLFRPVVLGLATVWTGLLFPSIFLLWVMYRQVSSLPQGASLRILVIGVVGIMVLTIGLAAGLVALLVWISAKQNDPIKEEEDAVGSHSSIMKAIFNLYTGFVPMFPLALTLATARNFDLHNIEDEGDLEVKLQRLRDDADQVLESFRLRDVDDEQNRIAKPTEATDADSSIKAIVHQPPALDKNGKIPEPVNNLNAINGSVRIGHVMVTVLMTVGVPYDRRALRTFDPSKLPKLELPIWSSAVAAMQMCALGGILAALFLQDQTQRVPSYMHPIKLFDLFLPSVADRANAVVELAPLMWLWGFMTWVVMVVFMLASAYQQGGMQSAKKLWFYEDNIWNIEQGQERQEVQDNGPMLIEIE</sequence>
<feature type="transmembrane region" description="Helical" evidence="2">
    <location>
        <begin position="416"/>
        <end position="438"/>
    </location>
</feature>
<reference evidence="3" key="1">
    <citation type="submission" date="2016-04" db="EMBL/GenBank/DDBJ databases">
        <authorList>
            <person name="Nguyen H.D."/>
            <person name="Kesanakurti P."/>
            <person name="Cullis J."/>
            <person name="Levesque C.A."/>
            <person name="Hambleton S."/>
        </authorList>
    </citation>
    <scope>NUCLEOTIDE SEQUENCE</scope>
    <source>
        <strain evidence="3">DAOMC 238032</strain>
    </source>
</reference>
<feature type="transmembrane region" description="Helical" evidence="2">
    <location>
        <begin position="268"/>
        <end position="287"/>
    </location>
</feature>
<evidence type="ECO:0000313" key="3">
    <source>
        <dbReference type="EMBL" id="KAE8261267.1"/>
    </source>
</evidence>
<evidence type="ECO:0000256" key="1">
    <source>
        <dbReference type="SAM" id="MobiDB-lite"/>
    </source>
</evidence>
<accession>A0A177V9A3</accession>
<keyword evidence="2" id="KW-1133">Transmembrane helix</keyword>
<evidence type="ECO:0000256" key="2">
    <source>
        <dbReference type="SAM" id="Phobius"/>
    </source>
</evidence>
<dbReference type="AlphaFoldDB" id="A0A177V9A3"/>
<feature type="transmembrane region" description="Helical" evidence="2">
    <location>
        <begin position="377"/>
        <end position="396"/>
    </location>
</feature>
<keyword evidence="2" id="KW-0472">Membrane</keyword>
<feature type="region of interest" description="Disordered" evidence="1">
    <location>
        <begin position="49"/>
        <end position="69"/>
    </location>
</feature>